<proteinExistence type="predicted"/>
<dbReference type="EMBL" id="NDHY01000001">
    <property type="protein sequence ID" value="RII00970.1"/>
    <property type="molecule type" value="Genomic_DNA"/>
</dbReference>
<accession>A0A399G051</accession>
<dbReference type="Gene3D" id="1.10.3660.10">
    <property type="entry name" value="6-phosphogluconate dehydrogenase C-terminal like domain"/>
    <property type="match status" value="1"/>
</dbReference>
<protein>
    <submittedName>
        <fullName evidence="3">Prephenate dehydrogenase/arogenate dehydrogenase family protein</fullName>
    </submittedName>
</protein>
<dbReference type="PANTHER" id="PTHR21363:SF0">
    <property type="entry name" value="PREPHENATE DEHYDROGENASE [NADP(+)]"/>
    <property type="match status" value="1"/>
</dbReference>
<reference evidence="3 4" key="1">
    <citation type="submission" date="2018-08" db="EMBL/GenBank/DDBJ databases">
        <title>Draft genome of candidate division NPL-UPA2 bacterium Unc8 that adapted to ultra-basic serpentinizing groundwater.</title>
        <authorList>
            <person name="Ishii S."/>
            <person name="Suzuki S."/>
            <person name="Nealson K.H."/>
        </authorList>
    </citation>
    <scope>NUCLEOTIDE SEQUENCE [LARGE SCALE GENOMIC DNA]</scope>
    <source>
        <strain evidence="3">Unc8</strain>
    </source>
</reference>
<organism evidence="3 4">
    <name type="scientific">candidate division NPL-UPA2 bacterium Unc8</name>
    <dbReference type="NCBI Taxonomy" id="1980939"/>
    <lineage>
        <taxon>Bacteria</taxon>
    </lineage>
</organism>
<dbReference type="PANTHER" id="PTHR21363">
    <property type="entry name" value="PREPHENATE DEHYDROGENASE"/>
    <property type="match status" value="1"/>
</dbReference>
<sequence>MKNKGINLKRIAIVGVGLIGGSLGLALKKRNLIKEVVGIGRRQESIDKALQAGAVDRGTLKLEEGVKDVDLVVIATPVGSITEMIKRTIIALPQRAIITDVGSTKEKIVIEVDRIIPKKISFIGGHPLAGSEKSGVEAAREDLFVDSVCVLTPGKTTLPGVLATISSFWENVGARVIVMKPEEHDFLIAATSHLPHLVSAALVSLTGRLEGEKEGLLPLIATGFKDTTRIALSSPEVWKDIYLTNGKNIISMVGRFQELLEEIKGYILKEEGALLQEELDRVRVFRGRC</sequence>
<dbReference type="AlphaFoldDB" id="A0A399G051"/>
<dbReference type="Pfam" id="PF20463">
    <property type="entry name" value="PDH_C"/>
    <property type="match status" value="1"/>
</dbReference>
<dbReference type="Gene3D" id="3.40.50.720">
    <property type="entry name" value="NAD(P)-binding Rossmann-like Domain"/>
    <property type="match status" value="1"/>
</dbReference>
<dbReference type="Pfam" id="PF02153">
    <property type="entry name" value="PDH_N"/>
    <property type="match status" value="1"/>
</dbReference>
<dbReference type="InterPro" id="IPR046825">
    <property type="entry name" value="PDH_C"/>
</dbReference>
<dbReference type="InterPro" id="IPR050812">
    <property type="entry name" value="Preph/Arog_dehydrog"/>
</dbReference>
<dbReference type="GO" id="GO:0008977">
    <property type="term" value="F:prephenate dehydrogenase (NAD+) activity"/>
    <property type="evidence" value="ECO:0007669"/>
    <property type="project" value="InterPro"/>
</dbReference>
<dbReference type="InterPro" id="IPR036291">
    <property type="entry name" value="NAD(P)-bd_dom_sf"/>
</dbReference>
<evidence type="ECO:0000313" key="4">
    <source>
        <dbReference type="Proteomes" id="UP000266287"/>
    </source>
</evidence>
<evidence type="ECO:0000313" key="3">
    <source>
        <dbReference type="EMBL" id="RII00970.1"/>
    </source>
</evidence>
<dbReference type="Proteomes" id="UP000266287">
    <property type="component" value="Unassembled WGS sequence"/>
</dbReference>
<feature type="domain" description="Prephenate/arogenate dehydrogenase" evidence="2">
    <location>
        <begin position="9"/>
        <end position="289"/>
    </location>
</feature>
<dbReference type="GO" id="GO:0004665">
    <property type="term" value="F:prephenate dehydrogenase (NADP+) activity"/>
    <property type="evidence" value="ECO:0007669"/>
    <property type="project" value="InterPro"/>
</dbReference>
<evidence type="ECO:0000256" key="1">
    <source>
        <dbReference type="ARBA" id="ARBA00023002"/>
    </source>
</evidence>
<dbReference type="InterPro" id="IPR046826">
    <property type="entry name" value="PDH_N"/>
</dbReference>
<name>A0A399G051_UNCN2</name>
<dbReference type="InterPro" id="IPR008927">
    <property type="entry name" value="6-PGluconate_DH-like_C_sf"/>
</dbReference>
<evidence type="ECO:0000259" key="2">
    <source>
        <dbReference type="PROSITE" id="PS51176"/>
    </source>
</evidence>
<dbReference type="PROSITE" id="PS51176">
    <property type="entry name" value="PDH_ADH"/>
    <property type="match status" value="1"/>
</dbReference>
<dbReference type="InterPro" id="IPR003099">
    <property type="entry name" value="Prephen_DH"/>
</dbReference>
<keyword evidence="1" id="KW-0560">Oxidoreductase</keyword>
<dbReference type="FunFam" id="3.40.50.720:FF:000208">
    <property type="entry name" value="Prephenate dehydrogenase"/>
    <property type="match status" value="1"/>
</dbReference>
<gene>
    <name evidence="3" type="ORF">B9J77_00035</name>
</gene>
<dbReference type="SUPFAM" id="SSF51735">
    <property type="entry name" value="NAD(P)-binding Rossmann-fold domains"/>
    <property type="match status" value="1"/>
</dbReference>
<dbReference type="GO" id="GO:0070403">
    <property type="term" value="F:NAD+ binding"/>
    <property type="evidence" value="ECO:0007669"/>
    <property type="project" value="InterPro"/>
</dbReference>
<dbReference type="GO" id="GO:0006571">
    <property type="term" value="P:tyrosine biosynthetic process"/>
    <property type="evidence" value="ECO:0007669"/>
    <property type="project" value="InterPro"/>
</dbReference>
<comment type="caution">
    <text evidence="3">The sequence shown here is derived from an EMBL/GenBank/DDBJ whole genome shotgun (WGS) entry which is preliminary data.</text>
</comment>
<dbReference type="SUPFAM" id="SSF48179">
    <property type="entry name" value="6-phosphogluconate dehydrogenase C-terminal domain-like"/>
    <property type="match status" value="1"/>
</dbReference>